<dbReference type="PROSITE" id="PS51318">
    <property type="entry name" value="TAT"/>
    <property type="match status" value="1"/>
</dbReference>
<proteinExistence type="inferred from homology"/>
<feature type="compositionally biased region" description="Low complexity" evidence="5">
    <location>
        <begin position="1"/>
        <end position="26"/>
    </location>
</feature>
<evidence type="ECO:0000256" key="2">
    <source>
        <dbReference type="ARBA" id="ARBA00008520"/>
    </source>
</evidence>
<evidence type="ECO:0000256" key="1">
    <source>
        <dbReference type="ARBA" id="ARBA00004196"/>
    </source>
</evidence>
<keyword evidence="7" id="KW-1185">Reference proteome</keyword>
<organism evidence="6 7">
    <name type="scientific">Cryobacterium melibiosiphilum</name>
    <dbReference type="NCBI Taxonomy" id="995039"/>
    <lineage>
        <taxon>Bacteria</taxon>
        <taxon>Bacillati</taxon>
        <taxon>Actinomycetota</taxon>
        <taxon>Actinomycetes</taxon>
        <taxon>Micrococcales</taxon>
        <taxon>Microbacteriaceae</taxon>
        <taxon>Cryobacterium</taxon>
    </lineage>
</organism>
<evidence type="ECO:0000256" key="4">
    <source>
        <dbReference type="ARBA" id="ARBA00022729"/>
    </source>
</evidence>
<dbReference type="InterPro" id="IPR050490">
    <property type="entry name" value="Bact_solute-bd_prot1"/>
</dbReference>
<dbReference type="PANTHER" id="PTHR43649">
    <property type="entry name" value="ARABINOSE-BINDING PROTEIN-RELATED"/>
    <property type="match status" value="1"/>
</dbReference>
<dbReference type="InterPro" id="IPR006311">
    <property type="entry name" value="TAT_signal"/>
</dbReference>
<feature type="region of interest" description="Disordered" evidence="5">
    <location>
        <begin position="1"/>
        <end position="30"/>
    </location>
</feature>
<comment type="similarity">
    <text evidence="2">Belongs to the bacterial solute-binding protein 1 family.</text>
</comment>
<accession>A0A3A5MLB8</accession>
<evidence type="ECO:0000256" key="5">
    <source>
        <dbReference type="SAM" id="MobiDB-lite"/>
    </source>
</evidence>
<keyword evidence="4" id="KW-0732">Signal</keyword>
<dbReference type="RefSeq" id="WP_119975234.1">
    <property type="nucleotide sequence ID" value="NZ_JBHSQA010000014.1"/>
</dbReference>
<evidence type="ECO:0000313" key="7">
    <source>
        <dbReference type="Proteomes" id="UP000272015"/>
    </source>
</evidence>
<dbReference type="Gene3D" id="3.40.190.10">
    <property type="entry name" value="Periplasmic binding protein-like II"/>
    <property type="match status" value="1"/>
</dbReference>
<protein>
    <submittedName>
        <fullName evidence="6">Extracellular solute-binding protein</fullName>
    </submittedName>
</protein>
<comment type="subcellular location">
    <subcellularLocation>
        <location evidence="1">Cell envelope</location>
    </subcellularLocation>
</comment>
<keyword evidence="3" id="KW-0813">Transport</keyword>
<dbReference type="SUPFAM" id="SSF53850">
    <property type="entry name" value="Periplasmic binding protein-like II"/>
    <property type="match status" value="1"/>
</dbReference>
<dbReference type="AlphaFoldDB" id="A0A3A5MLB8"/>
<dbReference type="Pfam" id="PF13416">
    <property type="entry name" value="SBP_bac_8"/>
    <property type="match status" value="1"/>
</dbReference>
<name>A0A3A5MLB8_9MICO</name>
<reference evidence="6 7" key="1">
    <citation type="submission" date="2018-09" db="EMBL/GenBank/DDBJ databases">
        <title>Novel species of Cryobacterium.</title>
        <authorList>
            <person name="Liu Q."/>
            <person name="Xin Y.-H."/>
        </authorList>
    </citation>
    <scope>NUCLEOTIDE SEQUENCE [LARGE SCALE GENOMIC DNA]</scope>
    <source>
        <strain evidence="6 7">Hh39</strain>
    </source>
</reference>
<dbReference type="PANTHER" id="PTHR43649:SF31">
    <property type="entry name" value="SN-GLYCEROL-3-PHOSPHATE-BINDING PERIPLASMIC PROTEIN UGPB"/>
    <property type="match status" value="1"/>
</dbReference>
<dbReference type="EMBL" id="QZVS01000088">
    <property type="protein sequence ID" value="RJT87643.1"/>
    <property type="molecule type" value="Genomic_DNA"/>
</dbReference>
<evidence type="ECO:0000256" key="3">
    <source>
        <dbReference type="ARBA" id="ARBA00022448"/>
    </source>
</evidence>
<gene>
    <name evidence="6" type="ORF">D6T64_13660</name>
</gene>
<dbReference type="Proteomes" id="UP000272015">
    <property type="component" value="Unassembled WGS sequence"/>
</dbReference>
<dbReference type="OrthoDB" id="2644341at2"/>
<comment type="caution">
    <text evidence="6">The sequence shown here is derived from an EMBL/GenBank/DDBJ whole genome shotgun (WGS) entry which is preliminary data.</text>
</comment>
<evidence type="ECO:0000313" key="6">
    <source>
        <dbReference type="EMBL" id="RJT87643.1"/>
    </source>
</evidence>
<sequence length="451" mass="46570">MSRCTSHSTTSHNVTTNSSTTNSSTSAFGSRRRTLGVAGAGVVLAIALSGCSTPDADAGSASGDVTVTFMEAMSSGALKPSLEAATARFEADNPGITVELIEQPDYGTLFTKIESSVAAGAAPTIAQVNAAWAVTLADSDVILPLDDRVAGSATYDSFYDGIKNDMTLVDGQNWMWPFNKSLYVQYFNSNLVADAPSTWTEFATTARDVSTDGVVAVSTDPGGASGIGQGSELVGMIAESNGGSMFDDEGVPTFTDPEVISALEYLVGLQADGALAAGTNYPGQQALGAEKGAFDLSTVASYQYNLAAVDGKFEMGVATLPEGTEGASNALSGTNIAMFADATDAEQDAAWQYMEFLASSAETAEWAAATGYLPVTPDAIDEPVYADYIASNPWVSDVIAQLDIAVRPTPRPWTTDSLSIFAAMVSEALAGASTPADALERAQDAALALVK</sequence>
<dbReference type="GO" id="GO:0030313">
    <property type="term" value="C:cell envelope"/>
    <property type="evidence" value="ECO:0007669"/>
    <property type="project" value="UniProtKB-SubCell"/>
</dbReference>
<dbReference type="InterPro" id="IPR006059">
    <property type="entry name" value="SBP"/>
</dbReference>